<protein>
    <recommendedName>
        <fullName evidence="5">NADP-dependent oxidoreductase domain-containing protein</fullName>
    </recommendedName>
</protein>
<dbReference type="InterPro" id="IPR036812">
    <property type="entry name" value="NAD(P)_OxRdtase_dom_sf"/>
</dbReference>
<evidence type="ECO:0000256" key="1">
    <source>
        <dbReference type="ARBA" id="ARBA00007905"/>
    </source>
</evidence>
<name>A0A812U1S8_9DINO</name>
<dbReference type="Gene3D" id="3.20.20.100">
    <property type="entry name" value="NADP-dependent oxidoreductase domain"/>
    <property type="match status" value="1"/>
</dbReference>
<comment type="similarity">
    <text evidence="1">Belongs to the aldo/keto reductase family.</text>
</comment>
<evidence type="ECO:0000259" key="5">
    <source>
        <dbReference type="Pfam" id="PF00248"/>
    </source>
</evidence>
<dbReference type="CDD" id="cd19071">
    <property type="entry name" value="AKR_AKR1-5-like"/>
    <property type="match status" value="1"/>
</dbReference>
<reference evidence="6" key="1">
    <citation type="submission" date="2021-02" db="EMBL/GenBank/DDBJ databases">
        <authorList>
            <person name="Dougan E. K."/>
            <person name="Rhodes N."/>
            <person name="Thang M."/>
            <person name="Chan C."/>
        </authorList>
    </citation>
    <scope>NUCLEOTIDE SEQUENCE</scope>
</reference>
<accession>A0A812U1S8</accession>
<dbReference type="InterPro" id="IPR020471">
    <property type="entry name" value="AKR"/>
</dbReference>
<organism evidence="6 7">
    <name type="scientific">Symbiodinium natans</name>
    <dbReference type="NCBI Taxonomy" id="878477"/>
    <lineage>
        <taxon>Eukaryota</taxon>
        <taxon>Sar</taxon>
        <taxon>Alveolata</taxon>
        <taxon>Dinophyceae</taxon>
        <taxon>Suessiales</taxon>
        <taxon>Symbiodiniaceae</taxon>
        <taxon>Symbiodinium</taxon>
    </lineage>
</organism>
<proteinExistence type="inferred from homology"/>
<dbReference type="EMBL" id="CAJNDS010002634">
    <property type="protein sequence ID" value="CAE7551148.1"/>
    <property type="molecule type" value="Genomic_DNA"/>
</dbReference>
<evidence type="ECO:0000256" key="3">
    <source>
        <dbReference type="ARBA" id="ARBA00023002"/>
    </source>
</evidence>
<evidence type="ECO:0000256" key="4">
    <source>
        <dbReference type="SAM" id="SignalP"/>
    </source>
</evidence>
<evidence type="ECO:0000313" key="7">
    <source>
        <dbReference type="Proteomes" id="UP000604046"/>
    </source>
</evidence>
<feature type="signal peptide" evidence="4">
    <location>
        <begin position="1"/>
        <end position="18"/>
    </location>
</feature>
<dbReference type="OrthoDB" id="416253at2759"/>
<feature type="chain" id="PRO_5032994507" description="NADP-dependent oxidoreductase domain-containing protein" evidence="4">
    <location>
        <begin position="19"/>
        <end position="438"/>
    </location>
</feature>
<feature type="domain" description="NADP-dependent oxidoreductase" evidence="5">
    <location>
        <begin position="156"/>
        <end position="407"/>
    </location>
</feature>
<evidence type="ECO:0000256" key="2">
    <source>
        <dbReference type="ARBA" id="ARBA00022857"/>
    </source>
</evidence>
<keyword evidence="2" id="KW-0521">NADP</keyword>
<keyword evidence="4" id="KW-0732">Signal</keyword>
<dbReference type="PANTHER" id="PTHR43827">
    <property type="entry name" value="2,5-DIKETO-D-GLUCONIC ACID REDUCTASE"/>
    <property type="match status" value="1"/>
</dbReference>
<evidence type="ECO:0000313" key="6">
    <source>
        <dbReference type="EMBL" id="CAE7551148.1"/>
    </source>
</evidence>
<comment type="caution">
    <text evidence="6">The sequence shown here is derived from an EMBL/GenBank/DDBJ whole genome shotgun (WGS) entry which is preliminary data.</text>
</comment>
<dbReference type="PRINTS" id="PR00069">
    <property type="entry name" value="ALDKETRDTASE"/>
</dbReference>
<dbReference type="PROSITE" id="PS00798">
    <property type="entry name" value="ALDOKETO_REDUCTASE_1"/>
    <property type="match status" value="1"/>
</dbReference>
<dbReference type="PANTHER" id="PTHR43827:SF3">
    <property type="entry name" value="NADP-DEPENDENT OXIDOREDUCTASE DOMAIN-CONTAINING PROTEIN"/>
    <property type="match status" value="1"/>
</dbReference>
<keyword evidence="3" id="KW-0560">Oxidoreductase</keyword>
<sequence length="438" mass="48891">MAAALVALVLDGLQPTLAWRPSPADFASAALAARNDFRLRKFEMSGQFPEDTHFDELDWNTGFAEVWLYALRAARLALPKASGSLRQAARGLRTARSERRLHRSFAAAGEAFDHIVGELQRLANETPVVEHRDCSPAMSAVNRSIHLSNGLEMPMLGLGTTMLNGENGKGAILAALREGYRLIDTAQAYGNEAEVGEAVLESGLPRSEIFIATKLSEDRDCKRGRARDRVQAQLQLLKTSYIDQYMLHGPCPGMLGAWKDLEELYDAGVLRSLGVSNFDLDELSRFVKKVRIAPHLVQNKFSIYHRGWAPVDPARDIARAFREQGRVVMGYCNLDAYPHLLQPLEDTFVRRIATHCRRTVAQVLLRHALQHGTVVIPKSERPERLRENADIFDFALSPEDMRILDALPMLAHHGREPGYVDDVFGLRNRDELAAPADL</sequence>
<dbReference type="InterPro" id="IPR018170">
    <property type="entry name" value="Aldo/ket_reductase_CS"/>
</dbReference>
<dbReference type="Pfam" id="PF00248">
    <property type="entry name" value="Aldo_ket_red"/>
    <property type="match status" value="1"/>
</dbReference>
<gene>
    <name evidence="6" type="ORF">SNAT2548_LOCUS30948</name>
</gene>
<dbReference type="Proteomes" id="UP000604046">
    <property type="component" value="Unassembled WGS sequence"/>
</dbReference>
<keyword evidence="7" id="KW-1185">Reference proteome</keyword>
<dbReference type="AlphaFoldDB" id="A0A812U1S8"/>
<dbReference type="InterPro" id="IPR023210">
    <property type="entry name" value="NADP_OxRdtase_dom"/>
</dbReference>
<dbReference type="GO" id="GO:0016616">
    <property type="term" value="F:oxidoreductase activity, acting on the CH-OH group of donors, NAD or NADP as acceptor"/>
    <property type="evidence" value="ECO:0007669"/>
    <property type="project" value="UniProtKB-ARBA"/>
</dbReference>
<dbReference type="SUPFAM" id="SSF51430">
    <property type="entry name" value="NAD(P)-linked oxidoreductase"/>
    <property type="match status" value="1"/>
</dbReference>